<accession>A0A9P7JMK2</accession>
<feature type="transmembrane region" description="Helical" evidence="2">
    <location>
        <begin position="132"/>
        <end position="152"/>
    </location>
</feature>
<feature type="region of interest" description="Disordered" evidence="1">
    <location>
        <begin position="280"/>
        <end position="300"/>
    </location>
</feature>
<feature type="transmembrane region" description="Helical" evidence="2">
    <location>
        <begin position="172"/>
        <end position="191"/>
    </location>
</feature>
<evidence type="ECO:0000256" key="2">
    <source>
        <dbReference type="SAM" id="Phobius"/>
    </source>
</evidence>
<feature type="transmembrane region" description="Helical" evidence="2">
    <location>
        <begin position="94"/>
        <end position="112"/>
    </location>
</feature>
<feature type="transmembrane region" description="Helical" evidence="2">
    <location>
        <begin position="212"/>
        <end position="233"/>
    </location>
</feature>
<gene>
    <name evidence="3" type="ORF">F5147DRAFT_726604</name>
</gene>
<feature type="transmembrane region" description="Helical" evidence="2">
    <location>
        <begin position="23"/>
        <end position="42"/>
    </location>
</feature>
<organism evidence="3 4">
    <name type="scientific">Suillus discolor</name>
    <dbReference type="NCBI Taxonomy" id="1912936"/>
    <lineage>
        <taxon>Eukaryota</taxon>
        <taxon>Fungi</taxon>
        <taxon>Dikarya</taxon>
        <taxon>Basidiomycota</taxon>
        <taxon>Agaricomycotina</taxon>
        <taxon>Agaricomycetes</taxon>
        <taxon>Agaricomycetidae</taxon>
        <taxon>Boletales</taxon>
        <taxon>Suillineae</taxon>
        <taxon>Suillaceae</taxon>
        <taxon>Suillus</taxon>
    </lineage>
</organism>
<name>A0A9P7JMK2_9AGAM</name>
<sequence length="382" mass="42084">MSNTTTTTPTLPPSLDLPPHLSAQKYFFVCTLTVLAWDALVLTPRSYRLGRLPKWPALKFMYYFMQFWVLADFVVTGVMFFSTTVIQDTDCVAFWPYEPICTAVLMAVASAVHVMRISAIYDHVQNVRATMWGLYAVQIVVTALCCGFYRSVHLEDGQGCIAGPLNNASWVGIYWLAPTLLYATSFVLASLRSIRTLETRRVSYWRLMLRDGLNLYGAILLVNLINVFFYFIMTPTGPTDPIKTIVTSMAAVLTTTMSMRIILSVRGDLTNGGTFSISSHAASSSGANTHSLSGSGNRPRGVNHTFTLGDMRDATVAVAARKEGGEWDADKSSVTPREETKAVLPIIGEDVDSGIPRARTGLGVQITVDQQVEYDDGFPTRK</sequence>
<keyword evidence="2" id="KW-0812">Transmembrane</keyword>
<dbReference type="AlphaFoldDB" id="A0A9P7JMK2"/>
<evidence type="ECO:0000313" key="3">
    <source>
        <dbReference type="EMBL" id="KAG2088748.1"/>
    </source>
</evidence>
<dbReference type="RefSeq" id="XP_041285658.1">
    <property type="nucleotide sequence ID" value="XM_041439186.1"/>
</dbReference>
<reference evidence="3" key="1">
    <citation type="journal article" date="2020" name="New Phytol.">
        <title>Comparative genomics reveals dynamic genome evolution in host specialist ectomycorrhizal fungi.</title>
        <authorList>
            <person name="Lofgren L.A."/>
            <person name="Nguyen N.H."/>
            <person name="Vilgalys R."/>
            <person name="Ruytinx J."/>
            <person name="Liao H.L."/>
            <person name="Branco S."/>
            <person name="Kuo A."/>
            <person name="LaButti K."/>
            <person name="Lipzen A."/>
            <person name="Andreopoulos W."/>
            <person name="Pangilinan J."/>
            <person name="Riley R."/>
            <person name="Hundley H."/>
            <person name="Na H."/>
            <person name="Barry K."/>
            <person name="Grigoriev I.V."/>
            <person name="Stajich J.E."/>
            <person name="Kennedy P.G."/>
        </authorList>
    </citation>
    <scope>NUCLEOTIDE SEQUENCE</scope>
    <source>
        <strain evidence="3">FC423</strain>
    </source>
</reference>
<dbReference type="EMBL" id="JABBWM010000118">
    <property type="protein sequence ID" value="KAG2088748.1"/>
    <property type="molecule type" value="Genomic_DNA"/>
</dbReference>
<dbReference type="GeneID" id="64701445"/>
<protein>
    <recommendedName>
        <fullName evidence="5">Transmembrane protein</fullName>
    </recommendedName>
</protein>
<evidence type="ECO:0000313" key="4">
    <source>
        <dbReference type="Proteomes" id="UP000823399"/>
    </source>
</evidence>
<keyword evidence="4" id="KW-1185">Reference proteome</keyword>
<keyword evidence="2" id="KW-1133">Transmembrane helix</keyword>
<dbReference type="Proteomes" id="UP000823399">
    <property type="component" value="Unassembled WGS sequence"/>
</dbReference>
<proteinExistence type="predicted"/>
<feature type="transmembrane region" description="Helical" evidence="2">
    <location>
        <begin position="62"/>
        <end position="82"/>
    </location>
</feature>
<comment type="caution">
    <text evidence="3">The sequence shown here is derived from an EMBL/GenBank/DDBJ whole genome shotgun (WGS) entry which is preliminary data.</text>
</comment>
<feature type="transmembrane region" description="Helical" evidence="2">
    <location>
        <begin position="245"/>
        <end position="263"/>
    </location>
</feature>
<dbReference type="OrthoDB" id="2626017at2759"/>
<evidence type="ECO:0000256" key="1">
    <source>
        <dbReference type="SAM" id="MobiDB-lite"/>
    </source>
</evidence>
<keyword evidence="2" id="KW-0472">Membrane</keyword>
<evidence type="ECO:0008006" key="5">
    <source>
        <dbReference type="Google" id="ProtNLM"/>
    </source>
</evidence>